<reference evidence="3 4" key="2">
    <citation type="journal article" date="2011" name="PLoS Genet.">
        <title>Caenorhabditis briggsae recombinant inbred line genotypes reveal inter-strain incompatibility and the evolution of recombination.</title>
        <authorList>
            <person name="Ross J.A."/>
            <person name="Koboldt D.C."/>
            <person name="Staisch J.E."/>
            <person name="Chamberlin H.M."/>
            <person name="Gupta B.P."/>
            <person name="Miller R.D."/>
            <person name="Baird S.E."/>
            <person name="Haag E.S."/>
        </authorList>
    </citation>
    <scope>NUCLEOTIDE SEQUENCE [LARGE SCALE GENOMIC DNA]</scope>
    <source>
        <strain evidence="3 4">AF16</strain>
    </source>
</reference>
<dbReference type="RefSeq" id="XP_002635218.2">
    <property type="nucleotide sequence ID" value="XM_002635172.2"/>
</dbReference>
<dbReference type="eggNOG" id="ENOG502TH2X">
    <property type="taxonomic scope" value="Eukaryota"/>
</dbReference>
<dbReference type="OMA" id="DMINFNF"/>
<dbReference type="AlphaFoldDB" id="A8XCY8"/>
<proteinExistence type="predicted"/>
<feature type="transmembrane region" description="Helical" evidence="1">
    <location>
        <begin position="116"/>
        <end position="137"/>
    </location>
</feature>
<dbReference type="CTD" id="8577214"/>
<evidence type="ECO:0000256" key="1">
    <source>
        <dbReference type="SAM" id="Phobius"/>
    </source>
</evidence>
<dbReference type="InParanoid" id="A8XCY8"/>
<feature type="transmembrane region" description="Helical" evidence="1">
    <location>
        <begin position="212"/>
        <end position="233"/>
    </location>
</feature>
<dbReference type="EMBL" id="HE600908">
    <property type="protein sequence ID" value="CAP30506.2"/>
    <property type="molecule type" value="Genomic_DNA"/>
</dbReference>
<gene>
    <name evidence="3 5" type="ORF">CBG11460</name>
    <name evidence="3" type="ORF">CBG_11460</name>
</gene>
<evidence type="ECO:0000313" key="4">
    <source>
        <dbReference type="Proteomes" id="UP000008549"/>
    </source>
</evidence>
<evidence type="ECO:0000313" key="3">
    <source>
        <dbReference type="EMBL" id="CAP30506.2"/>
    </source>
</evidence>
<protein>
    <submittedName>
        <fullName evidence="3">Protein CBG11460</fullName>
    </submittedName>
</protein>
<evidence type="ECO:0000313" key="5">
    <source>
        <dbReference type="WormBase" id="CBG11460"/>
    </source>
</evidence>
<dbReference type="Proteomes" id="UP000008549">
    <property type="component" value="Unassembled WGS sequence"/>
</dbReference>
<keyword evidence="1" id="KW-0812">Transmembrane</keyword>
<feature type="transmembrane region" description="Helical" evidence="1">
    <location>
        <begin position="6"/>
        <end position="26"/>
    </location>
</feature>
<evidence type="ECO:0000259" key="2">
    <source>
        <dbReference type="Pfam" id="PF10328"/>
    </source>
</evidence>
<dbReference type="WormBase" id="CBG11460">
    <property type="protein sequence ID" value="CBP34513"/>
    <property type="gene ID" value="WBGene00032572"/>
</dbReference>
<feature type="transmembrane region" description="Helical" evidence="1">
    <location>
        <begin position="46"/>
        <end position="69"/>
    </location>
</feature>
<feature type="transmembrane region" description="Helical" evidence="1">
    <location>
        <begin position="166"/>
        <end position="191"/>
    </location>
</feature>
<dbReference type="PANTHER" id="PTHR46611">
    <property type="entry name" value="SERPENTINE RECEPTOR, CLASS X-RELATED"/>
    <property type="match status" value="1"/>
</dbReference>
<dbReference type="Pfam" id="PF10328">
    <property type="entry name" value="7TM_GPCR_Srx"/>
    <property type="match status" value="1"/>
</dbReference>
<dbReference type="KEGG" id="cbr:CBG_11460"/>
<feature type="domain" description="7TM GPCR serpentine receptor class x (Srx)" evidence="2">
    <location>
        <begin position="12"/>
        <end position="260"/>
    </location>
</feature>
<name>A8XCY8_CAEBR</name>
<dbReference type="InterPro" id="IPR019430">
    <property type="entry name" value="7TM_GPCR_serpentine_rcpt_Srx"/>
</dbReference>
<dbReference type="GeneID" id="8577214"/>
<feature type="transmembrane region" description="Helical" evidence="1">
    <location>
        <begin position="75"/>
        <end position="95"/>
    </location>
</feature>
<dbReference type="PANTHER" id="PTHR46611:SF4">
    <property type="entry name" value="7TM GPCR SERPENTINE RECEPTOR CLASS X (SRX) DOMAIN-CONTAINING PROTEIN-RELATED"/>
    <property type="match status" value="1"/>
</dbReference>
<organism evidence="3 4">
    <name type="scientific">Caenorhabditis briggsae</name>
    <dbReference type="NCBI Taxonomy" id="6238"/>
    <lineage>
        <taxon>Eukaryota</taxon>
        <taxon>Metazoa</taxon>
        <taxon>Ecdysozoa</taxon>
        <taxon>Nematoda</taxon>
        <taxon>Chromadorea</taxon>
        <taxon>Rhabditida</taxon>
        <taxon>Rhabditina</taxon>
        <taxon>Rhabditomorpha</taxon>
        <taxon>Rhabditoidea</taxon>
        <taxon>Rhabditidae</taxon>
        <taxon>Peloderinae</taxon>
        <taxon>Caenorhabditis</taxon>
    </lineage>
</organism>
<reference evidence="3 4" key="1">
    <citation type="journal article" date="2003" name="PLoS Biol.">
        <title>The genome sequence of Caenorhabditis briggsae: a platform for comparative genomics.</title>
        <authorList>
            <person name="Stein L.D."/>
            <person name="Bao Z."/>
            <person name="Blasiar D."/>
            <person name="Blumenthal T."/>
            <person name="Brent M.R."/>
            <person name="Chen N."/>
            <person name="Chinwalla A."/>
            <person name="Clarke L."/>
            <person name="Clee C."/>
            <person name="Coghlan A."/>
            <person name="Coulson A."/>
            <person name="D'Eustachio P."/>
            <person name="Fitch D.H."/>
            <person name="Fulton L.A."/>
            <person name="Fulton R.E."/>
            <person name="Griffiths-Jones S."/>
            <person name="Harris T.W."/>
            <person name="Hillier L.W."/>
            <person name="Kamath R."/>
            <person name="Kuwabara P.E."/>
            <person name="Mardis E.R."/>
            <person name="Marra M.A."/>
            <person name="Miner T.L."/>
            <person name="Minx P."/>
            <person name="Mullikin J.C."/>
            <person name="Plumb R.W."/>
            <person name="Rogers J."/>
            <person name="Schein J.E."/>
            <person name="Sohrmann M."/>
            <person name="Spieth J."/>
            <person name="Stajich J.E."/>
            <person name="Wei C."/>
            <person name="Willey D."/>
            <person name="Wilson R.K."/>
            <person name="Durbin R."/>
            <person name="Waterston R.H."/>
        </authorList>
    </citation>
    <scope>NUCLEOTIDE SEQUENCE [LARGE SCALE GENOMIC DNA]</scope>
    <source>
        <strain evidence="3 4">AF16</strain>
    </source>
</reference>
<dbReference type="HOGENOM" id="CLU_070417_0_0_1"/>
<keyword evidence="1" id="KW-0472">Membrane</keyword>
<accession>A8XCY8</accession>
<keyword evidence="1" id="KW-1133">Transmembrane helix</keyword>
<keyword evidence="4" id="KW-1185">Reference proteome</keyword>
<sequence length="264" mass="30149">MFVMFFFVSMLIVSTLGTFMNVYLFWKFLKMNKGGGFLTFCLAKTVPNTVVCSAFLFWVVPITGLSLTYQQLPRLINVFVGQVAGFGAYVAGALIEMFMAVNRFSVIYFPSYSFKNANYIIVFVFMVSMIYVLFGLIPESCGFVFDPDTFLWRPEKTECGALMEDVILYTIYGTFAISNSLNLVTFVKLCFGKAEGISNIEVVRRRRKRIKFFVQSVIQNCLHIIDMINFNFISNLNDALWFKFIFTSLSLLTIHTLDGLAEID</sequence>